<keyword evidence="3" id="KW-1185">Reference proteome</keyword>
<reference evidence="2 3" key="1">
    <citation type="journal article" date="2014" name="BMC Genomics">
        <title>Genome sequencing of four Aureobasidium pullulans varieties: biotechnological potential, stress tolerance, and description of new species.</title>
        <authorList>
            <person name="Gostin Ar C."/>
            <person name="Ohm R.A."/>
            <person name="Kogej T."/>
            <person name="Sonjak S."/>
            <person name="Turk M."/>
            <person name="Zajc J."/>
            <person name="Zalar P."/>
            <person name="Grube M."/>
            <person name="Sun H."/>
            <person name="Han J."/>
            <person name="Sharma A."/>
            <person name="Chiniquy J."/>
            <person name="Ngan C.Y."/>
            <person name="Lipzen A."/>
            <person name="Barry K."/>
            <person name="Grigoriev I.V."/>
            <person name="Gunde-Cimerman N."/>
        </authorList>
    </citation>
    <scope>NUCLEOTIDE SEQUENCE [LARGE SCALE GENOMIC DNA]</scope>
    <source>
        <strain evidence="2 3">EXF-2481</strain>
    </source>
</reference>
<evidence type="ECO:0000313" key="2">
    <source>
        <dbReference type="EMBL" id="KEQ96826.1"/>
    </source>
</evidence>
<accession>A0A074ZDS5</accession>
<feature type="compositionally biased region" description="Acidic residues" evidence="1">
    <location>
        <begin position="183"/>
        <end position="201"/>
    </location>
</feature>
<evidence type="ECO:0000256" key="1">
    <source>
        <dbReference type="SAM" id="MobiDB-lite"/>
    </source>
</evidence>
<feature type="compositionally biased region" description="Acidic residues" evidence="1">
    <location>
        <begin position="126"/>
        <end position="137"/>
    </location>
</feature>
<name>A0A074ZDS5_AURSE</name>
<gene>
    <name evidence="2" type="ORF">AUEXF2481DRAFT_3516</name>
</gene>
<dbReference type="InParanoid" id="A0A074ZDS5"/>
<dbReference type="AlphaFoldDB" id="A0A074ZDS5"/>
<sequence length="201" mass="21582">MVVKWTPDKDSFILNHLLTSSSIKIDASVLDEMIAAWPESFGDKPTKKAFTEHFAKVRKNNKGLAGGGSPAPSTPSGGIIKKKTPASKTPAKRRKAKNAIDSEDDDKAPPTKTPTKRKKTLAVSSEDAEDEDMDNEVSDLGIKVKAEPEDEEESPSKKPALRGVSVPKYAESEGEASHASGADDADDYKEVEVDAGAEMEI</sequence>
<protein>
    <submittedName>
        <fullName evidence="2">Uncharacterized protein</fullName>
    </submittedName>
</protein>
<feature type="compositionally biased region" description="Low complexity" evidence="1">
    <location>
        <begin position="70"/>
        <end position="79"/>
    </location>
</feature>
<organism evidence="2 3">
    <name type="scientific">Aureobasidium subglaciale (strain EXF-2481)</name>
    <name type="common">Aureobasidium pullulans var. subglaciale</name>
    <dbReference type="NCBI Taxonomy" id="1043005"/>
    <lineage>
        <taxon>Eukaryota</taxon>
        <taxon>Fungi</taxon>
        <taxon>Dikarya</taxon>
        <taxon>Ascomycota</taxon>
        <taxon>Pezizomycotina</taxon>
        <taxon>Dothideomycetes</taxon>
        <taxon>Dothideomycetidae</taxon>
        <taxon>Dothideales</taxon>
        <taxon>Saccotheciaceae</taxon>
        <taxon>Aureobasidium</taxon>
    </lineage>
</organism>
<proteinExistence type="predicted"/>
<dbReference type="RefSeq" id="XP_013345218.1">
    <property type="nucleotide sequence ID" value="XM_013489764.1"/>
</dbReference>
<dbReference type="OrthoDB" id="5420368at2759"/>
<feature type="compositionally biased region" description="Basic residues" evidence="1">
    <location>
        <begin position="80"/>
        <end position="97"/>
    </location>
</feature>
<feature type="region of interest" description="Disordered" evidence="1">
    <location>
        <begin position="59"/>
        <end position="201"/>
    </location>
</feature>
<evidence type="ECO:0000313" key="3">
    <source>
        <dbReference type="Proteomes" id="UP000030641"/>
    </source>
</evidence>
<dbReference type="HOGENOM" id="CLU_082449_0_0_1"/>
<dbReference type="OMA" id="WTAENDH"/>
<dbReference type="Proteomes" id="UP000030641">
    <property type="component" value="Unassembled WGS sequence"/>
</dbReference>
<dbReference type="GeneID" id="25365252"/>
<dbReference type="STRING" id="1043005.A0A074ZDS5"/>
<dbReference type="EMBL" id="KL584755">
    <property type="protein sequence ID" value="KEQ96826.1"/>
    <property type="molecule type" value="Genomic_DNA"/>
</dbReference>